<evidence type="ECO:0000313" key="2">
    <source>
        <dbReference type="Proteomes" id="UP001202328"/>
    </source>
</evidence>
<keyword evidence="2" id="KW-1185">Reference proteome</keyword>
<dbReference type="Gene3D" id="6.10.140.1230">
    <property type="match status" value="1"/>
</dbReference>
<dbReference type="InterPro" id="IPR005024">
    <property type="entry name" value="Snf7_fam"/>
</dbReference>
<proteinExistence type="predicted"/>
<evidence type="ECO:0000313" key="1">
    <source>
        <dbReference type="EMBL" id="KAI3850774.1"/>
    </source>
</evidence>
<dbReference type="EMBL" id="JAJJMB010015994">
    <property type="protein sequence ID" value="KAI3850774.1"/>
    <property type="molecule type" value="Genomic_DNA"/>
</dbReference>
<comment type="caution">
    <text evidence="1">The sequence shown here is derived from an EMBL/GenBank/DDBJ whole genome shotgun (WGS) entry which is preliminary data.</text>
</comment>
<dbReference type="GO" id="GO:0007034">
    <property type="term" value="P:vacuolar transport"/>
    <property type="evidence" value="ECO:0007669"/>
    <property type="project" value="InterPro"/>
</dbReference>
<sequence length="217" mass="25304">MAQRLEKSKNKTEELKSLSENLKTLAKEREKEVEPEKLKIKDAIEKENRKEMRTCARNMVRMRQEVTNYRQTSHRLDSIVDYFDKEPEQSVVFSFIPTIVESIVSSLATGSSKKLVSTMDEIEKRYFNVEVVSKFKYSSITENRPVFMSEEEKVSNLIQKVADECKLKVSVRLEHSPGASPTIRNEVKWFDDSQVKTKTTSRFNIFACFSYEFLVFA</sequence>
<name>A0AAD4X5U7_9MAGN</name>
<dbReference type="PANTHER" id="PTHR10476">
    <property type="entry name" value="CHARGED MULTIVESICULAR BODY PROTEIN"/>
    <property type="match status" value="1"/>
</dbReference>
<gene>
    <name evidence="1" type="ORF">MKW98_030834</name>
</gene>
<organism evidence="1 2">
    <name type="scientific">Papaver atlanticum</name>
    <dbReference type="NCBI Taxonomy" id="357466"/>
    <lineage>
        <taxon>Eukaryota</taxon>
        <taxon>Viridiplantae</taxon>
        <taxon>Streptophyta</taxon>
        <taxon>Embryophyta</taxon>
        <taxon>Tracheophyta</taxon>
        <taxon>Spermatophyta</taxon>
        <taxon>Magnoliopsida</taxon>
        <taxon>Ranunculales</taxon>
        <taxon>Papaveraceae</taxon>
        <taxon>Papaveroideae</taxon>
        <taxon>Papaver</taxon>
    </lineage>
</organism>
<dbReference type="AlphaFoldDB" id="A0AAD4X5U7"/>
<reference evidence="1" key="1">
    <citation type="submission" date="2022-04" db="EMBL/GenBank/DDBJ databases">
        <title>A functionally conserved STORR gene fusion in Papaver species that diverged 16.8 million years ago.</title>
        <authorList>
            <person name="Catania T."/>
        </authorList>
    </citation>
    <scope>NUCLEOTIDE SEQUENCE</scope>
    <source>
        <strain evidence="1">S-188037</strain>
    </source>
</reference>
<protein>
    <submittedName>
        <fullName evidence="1">Uncharacterized protein</fullName>
    </submittedName>
</protein>
<dbReference type="Proteomes" id="UP001202328">
    <property type="component" value="Unassembled WGS sequence"/>
</dbReference>
<accession>A0AAD4X5U7</accession>